<dbReference type="EMBL" id="CAXLJM020000054">
    <property type="protein sequence ID" value="CAL8117501.1"/>
    <property type="molecule type" value="Genomic_DNA"/>
</dbReference>
<comment type="caution">
    <text evidence="4">The sequence shown here is derived from an EMBL/GenBank/DDBJ whole genome shotgun (WGS) entry which is preliminary data.</text>
</comment>
<feature type="domain" description="C2" evidence="3">
    <location>
        <begin position="10"/>
        <end position="132"/>
    </location>
</feature>
<dbReference type="InterPro" id="IPR000008">
    <property type="entry name" value="C2_dom"/>
</dbReference>
<keyword evidence="2" id="KW-0106">Calcium</keyword>
<dbReference type="PROSITE" id="PS50004">
    <property type="entry name" value="C2"/>
    <property type="match status" value="2"/>
</dbReference>
<reference evidence="4 5" key="1">
    <citation type="submission" date="2024-08" db="EMBL/GenBank/DDBJ databases">
        <authorList>
            <person name="Cucini C."/>
            <person name="Frati F."/>
        </authorList>
    </citation>
    <scope>NUCLEOTIDE SEQUENCE [LARGE SCALE GENOMIC DNA]</scope>
</reference>
<dbReference type="SUPFAM" id="SSF49562">
    <property type="entry name" value="C2 domain (Calcium/lipid-binding domain, CaLB)"/>
    <property type="match status" value="2"/>
</dbReference>
<feature type="domain" description="C2" evidence="3">
    <location>
        <begin position="150"/>
        <end position="270"/>
    </location>
</feature>
<evidence type="ECO:0000256" key="1">
    <source>
        <dbReference type="ARBA" id="ARBA00022723"/>
    </source>
</evidence>
<accession>A0ABP1R6L2</accession>
<evidence type="ECO:0000313" key="5">
    <source>
        <dbReference type="Proteomes" id="UP001642540"/>
    </source>
</evidence>
<dbReference type="Proteomes" id="UP001642540">
    <property type="component" value="Unassembled WGS sequence"/>
</dbReference>
<dbReference type="CDD" id="cd00030">
    <property type="entry name" value="C2"/>
    <property type="match status" value="2"/>
</dbReference>
<keyword evidence="1" id="KW-0479">Metal-binding</keyword>
<name>A0ABP1R6L2_9HEXA</name>
<evidence type="ECO:0000256" key="2">
    <source>
        <dbReference type="ARBA" id="ARBA00022837"/>
    </source>
</evidence>
<dbReference type="InterPro" id="IPR035892">
    <property type="entry name" value="C2_domain_sf"/>
</dbReference>
<organism evidence="4 5">
    <name type="scientific">Orchesella dallaii</name>
    <dbReference type="NCBI Taxonomy" id="48710"/>
    <lineage>
        <taxon>Eukaryota</taxon>
        <taxon>Metazoa</taxon>
        <taxon>Ecdysozoa</taxon>
        <taxon>Arthropoda</taxon>
        <taxon>Hexapoda</taxon>
        <taxon>Collembola</taxon>
        <taxon>Entomobryomorpha</taxon>
        <taxon>Entomobryoidea</taxon>
        <taxon>Orchesellidae</taxon>
        <taxon>Orchesellinae</taxon>
        <taxon>Orchesella</taxon>
    </lineage>
</organism>
<dbReference type="Pfam" id="PF00168">
    <property type="entry name" value="C2"/>
    <property type="match status" value="2"/>
</dbReference>
<proteinExistence type="predicted"/>
<keyword evidence="5" id="KW-1185">Reference proteome</keyword>
<evidence type="ECO:0000313" key="4">
    <source>
        <dbReference type="EMBL" id="CAL8117501.1"/>
    </source>
</evidence>
<sequence length="284" mass="32034">MEGTYRLLYIIPPLLVLAEAKHDRIDQGNLSFKISGRNLGNGIAGKSDPFCVVFLSNDEGNTKNKIGETGVVFNDFNPDWANIFEVHFDRQKPQYLYFKIMDADSITRDDNLGAVWMNLAEYVDKGQYDNPKLSAKGHLEVKRADGVVLVPGRLPLTADIPHTLFFIIEAKNLPSKEAKLLPAKGDPYVTVSYTNNPEGAIHEIGRTSAIYGTNNPVFGETLKFDFDKNLDQRLRFRVYDSDKFIRDDYIEEAWLNVNDYVATGQHYKLLLPKGGTITIKKAVK</sequence>
<gene>
    <name evidence="4" type="ORF">ODALV1_LOCUS17724</name>
</gene>
<evidence type="ECO:0000259" key="3">
    <source>
        <dbReference type="PROSITE" id="PS50004"/>
    </source>
</evidence>
<dbReference type="Gene3D" id="2.60.40.150">
    <property type="entry name" value="C2 domain"/>
    <property type="match status" value="2"/>
</dbReference>
<protein>
    <recommendedName>
        <fullName evidence="3">C2 domain-containing protein</fullName>
    </recommendedName>
</protein>
<dbReference type="PANTHER" id="PTHR45911">
    <property type="entry name" value="C2 DOMAIN-CONTAINING PROTEIN"/>
    <property type="match status" value="1"/>
</dbReference>
<dbReference type="SMART" id="SM00239">
    <property type="entry name" value="C2"/>
    <property type="match status" value="2"/>
</dbReference>